<organism evidence="6 7">
    <name type="scientific">Artemisia annua</name>
    <name type="common">Sweet wormwood</name>
    <dbReference type="NCBI Taxonomy" id="35608"/>
    <lineage>
        <taxon>Eukaryota</taxon>
        <taxon>Viridiplantae</taxon>
        <taxon>Streptophyta</taxon>
        <taxon>Embryophyta</taxon>
        <taxon>Tracheophyta</taxon>
        <taxon>Spermatophyta</taxon>
        <taxon>Magnoliopsida</taxon>
        <taxon>eudicotyledons</taxon>
        <taxon>Gunneridae</taxon>
        <taxon>Pentapetalae</taxon>
        <taxon>asterids</taxon>
        <taxon>campanulids</taxon>
        <taxon>Asterales</taxon>
        <taxon>Asteraceae</taxon>
        <taxon>Asteroideae</taxon>
        <taxon>Anthemideae</taxon>
        <taxon>Artemisiinae</taxon>
        <taxon>Artemisia</taxon>
    </lineage>
</organism>
<name>A0A2U1PRB7_ARTAN</name>
<keyword evidence="3" id="KW-0238">DNA-binding</keyword>
<reference evidence="6 7" key="1">
    <citation type="journal article" date="2018" name="Mol. Plant">
        <title>The genome of Artemisia annua provides insight into the evolution of Asteraceae family and artemisinin biosynthesis.</title>
        <authorList>
            <person name="Shen Q."/>
            <person name="Zhang L."/>
            <person name="Liao Z."/>
            <person name="Wang S."/>
            <person name="Yan T."/>
            <person name="Shi P."/>
            <person name="Liu M."/>
            <person name="Fu X."/>
            <person name="Pan Q."/>
            <person name="Wang Y."/>
            <person name="Lv Z."/>
            <person name="Lu X."/>
            <person name="Zhang F."/>
            <person name="Jiang W."/>
            <person name="Ma Y."/>
            <person name="Chen M."/>
            <person name="Hao X."/>
            <person name="Li L."/>
            <person name="Tang Y."/>
            <person name="Lv G."/>
            <person name="Zhou Y."/>
            <person name="Sun X."/>
            <person name="Brodelius P.E."/>
            <person name="Rose J.K.C."/>
            <person name="Tang K."/>
        </authorList>
    </citation>
    <scope>NUCLEOTIDE SEQUENCE [LARGE SCALE GENOMIC DNA]</scope>
    <source>
        <strain evidence="7">cv. Huhao1</strain>
        <tissue evidence="6">Leaf</tissue>
    </source>
</reference>
<evidence type="ECO:0000256" key="3">
    <source>
        <dbReference type="ARBA" id="ARBA00023125"/>
    </source>
</evidence>
<dbReference type="EMBL" id="PKPP01000828">
    <property type="protein sequence ID" value="PWA88284.1"/>
    <property type="molecule type" value="Genomic_DNA"/>
</dbReference>
<dbReference type="Gene3D" id="2.40.330.10">
    <property type="entry name" value="DNA-binding pseudobarrel domain"/>
    <property type="match status" value="1"/>
</dbReference>
<evidence type="ECO:0000256" key="2">
    <source>
        <dbReference type="ARBA" id="ARBA00023015"/>
    </source>
</evidence>
<evidence type="ECO:0000256" key="4">
    <source>
        <dbReference type="ARBA" id="ARBA00023163"/>
    </source>
</evidence>
<keyword evidence="2" id="KW-0805">Transcription regulation</keyword>
<keyword evidence="7" id="KW-1185">Reference proteome</keyword>
<dbReference type="SUPFAM" id="SSF101936">
    <property type="entry name" value="DNA-binding pseudobarrel domain"/>
    <property type="match status" value="1"/>
</dbReference>
<sequence>MRMPLRRNLLSFCMTLATFDIDIHGGFSVLKRHTDERLPALIGWKSDKSEQPPTQDLEAKEAELAKKKADKHKLDRPHICSANMFDDIQKFLRVPDE</sequence>
<dbReference type="InterPro" id="IPR015300">
    <property type="entry name" value="DNA-bd_pseudobarrel_sf"/>
</dbReference>
<dbReference type="Proteomes" id="UP000245207">
    <property type="component" value="Unassembled WGS sequence"/>
</dbReference>
<protein>
    <submittedName>
        <fullName evidence="6">Auxin response factor 23</fullName>
    </submittedName>
</protein>
<evidence type="ECO:0000256" key="5">
    <source>
        <dbReference type="ARBA" id="ARBA00023242"/>
    </source>
</evidence>
<evidence type="ECO:0000313" key="6">
    <source>
        <dbReference type="EMBL" id="PWA88284.1"/>
    </source>
</evidence>
<dbReference type="GO" id="GO:0005634">
    <property type="term" value="C:nucleus"/>
    <property type="evidence" value="ECO:0007669"/>
    <property type="project" value="UniProtKB-SubCell"/>
</dbReference>
<evidence type="ECO:0000256" key="1">
    <source>
        <dbReference type="ARBA" id="ARBA00004123"/>
    </source>
</evidence>
<accession>A0A2U1PRB7</accession>
<dbReference type="STRING" id="35608.A0A2U1PRB7"/>
<gene>
    <name evidence="6" type="ORF">CTI12_AA116780</name>
</gene>
<keyword evidence="5" id="KW-0539">Nucleus</keyword>
<dbReference type="GO" id="GO:0003677">
    <property type="term" value="F:DNA binding"/>
    <property type="evidence" value="ECO:0007669"/>
    <property type="project" value="UniProtKB-KW"/>
</dbReference>
<dbReference type="OrthoDB" id="2016915at2759"/>
<dbReference type="AlphaFoldDB" id="A0A2U1PRB7"/>
<comment type="subcellular location">
    <subcellularLocation>
        <location evidence="1">Nucleus</location>
    </subcellularLocation>
</comment>
<comment type="caution">
    <text evidence="6">The sequence shown here is derived from an EMBL/GenBank/DDBJ whole genome shotgun (WGS) entry which is preliminary data.</text>
</comment>
<keyword evidence="4" id="KW-0804">Transcription</keyword>
<evidence type="ECO:0000313" key="7">
    <source>
        <dbReference type="Proteomes" id="UP000245207"/>
    </source>
</evidence>
<proteinExistence type="predicted"/>